<keyword evidence="1" id="KW-0812">Transmembrane</keyword>
<feature type="transmembrane region" description="Helical" evidence="1">
    <location>
        <begin position="243"/>
        <end position="271"/>
    </location>
</feature>
<proteinExistence type="predicted"/>
<feature type="transmembrane region" description="Helical" evidence="1">
    <location>
        <begin position="324"/>
        <end position="349"/>
    </location>
</feature>
<feature type="transmembrane region" description="Helical" evidence="1">
    <location>
        <begin position="20"/>
        <end position="40"/>
    </location>
</feature>
<feature type="transmembrane region" description="Helical" evidence="1">
    <location>
        <begin position="193"/>
        <end position="216"/>
    </location>
</feature>
<dbReference type="PANTHER" id="PTHR37305:SF1">
    <property type="entry name" value="MEMBRANE PROTEIN"/>
    <property type="match status" value="1"/>
</dbReference>
<dbReference type="AlphaFoldDB" id="A0A318KMG5"/>
<keyword evidence="1" id="KW-1133">Transmembrane helix</keyword>
<dbReference type="EMBL" id="QJKH01000006">
    <property type="protein sequence ID" value="PXX78939.1"/>
    <property type="molecule type" value="Genomic_DNA"/>
</dbReference>
<keyword evidence="1" id="KW-0472">Membrane</keyword>
<gene>
    <name evidence="2" type="ORF">DES51_10656</name>
</gene>
<organism evidence="2 3">
    <name type="scientific">Dielma fastidiosa</name>
    <dbReference type="NCBI Taxonomy" id="1034346"/>
    <lineage>
        <taxon>Bacteria</taxon>
        <taxon>Bacillati</taxon>
        <taxon>Bacillota</taxon>
        <taxon>Erysipelotrichia</taxon>
        <taxon>Erysipelotrichales</taxon>
        <taxon>Erysipelotrichaceae</taxon>
        <taxon>Dielma</taxon>
    </lineage>
</organism>
<comment type="caution">
    <text evidence="2">The sequence shown here is derived from an EMBL/GenBank/DDBJ whole genome shotgun (WGS) entry which is preliminary data.</text>
</comment>
<feature type="transmembrane region" description="Helical" evidence="1">
    <location>
        <begin position="369"/>
        <end position="397"/>
    </location>
</feature>
<evidence type="ECO:0000313" key="2">
    <source>
        <dbReference type="EMBL" id="PXX78939.1"/>
    </source>
</evidence>
<name>A0A318KMG5_9FIRM</name>
<reference evidence="2 3" key="1">
    <citation type="submission" date="2018-05" db="EMBL/GenBank/DDBJ databases">
        <title>Genomic Encyclopedia of Type Strains, Phase IV (KMG-IV): sequencing the most valuable type-strain genomes for metagenomic binning, comparative biology and taxonomic classification.</title>
        <authorList>
            <person name="Goeker M."/>
        </authorList>
    </citation>
    <scope>NUCLEOTIDE SEQUENCE [LARGE SCALE GENOMIC DNA]</scope>
    <source>
        <strain evidence="2 3">JC118</strain>
    </source>
</reference>
<sequence>MKTLVKYEFLKILRKPSTLIVMVVSVLLTAFLFGLPILQYQTYNQEGVLRGLAGIEYEKALASENTVVLNDEFVQDVVQEVTQLFADPDNVGFDGTEKFLIGNAYWQDIAPKEKLLRLIATNYAKQGESAGYNQLPELNLSETSFYAARAEKIDALLNASSRNLSDAQKQYWQNLNQHVAVPFNYGYYEGWEVILTSFELLIFAILSICIGIAPVFSNEYQMGTDALILSAKYGKTKCVSAKIIAAFLFAIIAFTLHIIVAFGLPLAFFGFDGWQLPLQILGTTIPYPFTLLQMCLINTGVLYLVLIAMAGLTLLLSAKLKTPYMVLAILVPVLFIPMFLTPTGTQGIYNQLLFLLPYRAMMPEFGKYISYQIGGLVFDVLSVRMIVYPIITIVFVISACHAFKKHQVSA</sequence>
<dbReference type="OrthoDB" id="1700423at2"/>
<dbReference type="GO" id="GO:0005886">
    <property type="term" value="C:plasma membrane"/>
    <property type="evidence" value="ECO:0007669"/>
    <property type="project" value="UniProtKB-SubCell"/>
</dbReference>
<keyword evidence="3" id="KW-1185">Reference proteome</keyword>
<feature type="transmembrane region" description="Helical" evidence="1">
    <location>
        <begin position="291"/>
        <end position="317"/>
    </location>
</feature>
<protein>
    <submittedName>
        <fullName evidence="2">Uncharacterized protein</fullName>
    </submittedName>
</protein>
<dbReference type="PANTHER" id="PTHR37305">
    <property type="entry name" value="INTEGRAL MEMBRANE PROTEIN-RELATED"/>
    <property type="match status" value="1"/>
</dbReference>
<evidence type="ECO:0000256" key="1">
    <source>
        <dbReference type="SAM" id="Phobius"/>
    </source>
</evidence>
<accession>A0A318KMG5</accession>
<evidence type="ECO:0000313" key="3">
    <source>
        <dbReference type="Proteomes" id="UP000247612"/>
    </source>
</evidence>
<dbReference type="RefSeq" id="WP_022937427.1">
    <property type="nucleotide sequence ID" value="NZ_CABKRQ010000003.1"/>
</dbReference>
<dbReference type="STRING" id="1034346.GCA_000313565_01112"/>
<dbReference type="Proteomes" id="UP000247612">
    <property type="component" value="Unassembled WGS sequence"/>
</dbReference>
<dbReference type="GO" id="GO:0140359">
    <property type="term" value="F:ABC-type transporter activity"/>
    <property type="evidence" value="ECO:0007669"/>
    <property type="project" value="InterPro"/>
</dbReference>